<dbReference type="CDD" id="cd03263">
    <property type="entry name" value="ABC_subfamily_A"/>
    <property type="match status" value="1"/>
</dbReference>
<dbReference type="OrthoDB" id="10255969at2759"/>
<keyword evidence="7 10" id="KW-1133">Transmembrane helix</keyword>
<feature type="transmembrane region" description="Helical" evidence="10">
    <location>
        <begin position="245"/>
        <end position="267"/>
    </location>
</feature>
<evidence type="ECO:0000256" key="3">
    <source>
        <dbReference type="ARBA" id="ARBA00022448"/>
    </source>
</evidence>
<feature type="transmembrane region" description="Helical" evidence="10">
    <location>
        <begin position="453"/>
        <end position="477"/>
    </location>
</feature>
<dbReference type="GO" id="GO:0140359">
    <property type="term" value="F:ABC-type transporter activity"/>
    <property type="evidence" value="ECO:0007669"/>
    <property type="project" value="InterPro"/>
</dbReference>
<dbReference type="Proteomes" id="UP000722791">
    <property type="component" value="Unassembled WGS sequence"/>
</dbReference>
<evidence type="ECO:0000256" key="9">
    <source>
        <dbReference type="SAM" id="MobiDB-lite"/>
    </source>
</evidence>
<dbReference type="Gene3D" id="3.40.50.300">
    <property type="entry name" value="P-loop containing nucleotide triphosphate hydrolases"/>
    <property type="match status" value="1"/>
</dbReference>
<dbReference type="GO" id="GO:0016020">
    <property type="term" value="C:membrane"/>
    <property type="evidence" value="ECO:0007669"/>
    <property type="project" value="UniProtKB-SubCell"/>
</dbReference>
<protein>
    <recommendedName>
        <fullName evidence="11">ABC transporter domain-containing protein</fullName>
    </recommendedName>
</protein>
<dbReference type="PROSITE" id="PS50893">
    <property type="entry name" value="ABC_TRANSPORTER_2"/>
    <property type="match status" value="1"/>
</dbReference>
<evidence type="ECO:0000256" key="5">
    <source>
        <dbReference type="ARBA" id="ARBA00022741"/>
    </source>
</evidence>
<dbReference type="Proteomes" id="UP000747110">
    <property type="component" value="Unassembled WGS sequence"/>
</dbReference>
<keyword evidence="4 10" id="KW-0812">Transmembrane</keyword>
<dbReference type="InterPro" id="IPR017871">
    <property type="entry name" value="ABC_transporter-like_CS"/>
</dbReference>
<keyword evidence="8 10" id="KW-0472">Membrane</keyword>
<dbReference type="InterPro" id="IPR026082">
    <property type="entry name" value="ABCA"/>
</dbReference>
<reference evidence="12" key="1">
    <citation type="journal article" date="2021" name="Proc. Natl. Acad. Sci. U.S.A.">
        <title>Three genomes in the algal genus Volvox reveal the fate of a haploid sex-determining region after a transition to homothallism.</title>
        <authorList>
            <person name="Yamamoto K."/>
            <person name="Hamaji T."/>
            <person name="Kawai-Toyooka H."/>
            <person name="Matsuzaki R."/>
            <person name="Takahashi F."/>
            <person name="Nishimura Y."/>
            <person name="Kawachi M."/>
            <person name="Noguchi H."/>
            <person name="Minakuchi Y."/>
            <person name="Umen J.G."/>
            <person name="Toyoda A."/>
            <person name="Nozaki H."/>
        </authorList>
    </citation>
    <scope>NUCLEOTIDE SEQUENCE</scope>
    <source>
        <strain evidence="13">NIES-3785</strain>
        <strain evidence="12">NIES-3786</strain>
    </source>
</reference>
<feature type="transmembrane region" description="Helical" evidence="10">
    <location>
        <begin position="42"/>
        <end position="59"/>
    </location>
</feature>
<evidence type="ECO:0000256" key="6">
    <source>
        <dbReference type="ARBA" id="ARBA00022840"/>
    </source>
</evidence>
<feature type="transmembrane region" description="Helical" evidence="10">
    <location>
        <begin position="355"/>
        <end position="373"/>
    </location>
</feature>
<dbReference type="SMART" id="SM00382">
    <property type="entry name" value="AAA"/>
    <property type="match status" value="1"/>
</dbReference>
<evidence type="ECO:0000256" key="2">
    <source>
        <dbReference type="ARBA" id="ARBA00008526"/>
    </source>
</evidence>
<dbReference type="GO" id="GO:0005524">
    <property type="term" value="F:ATP binding"/>
    <property type="evidence" value="ECO:0007669"/>
    <property type="project" value="UniProtKB-KW"/>
</dbReference>
<comment type="similarity">
    <text evidence="2">Belongs to the ABC transporter superfamily. ABCA family. CPR flippase (TC 3.A.1.211) subfamily.</text>
</comment>
<dbReference type="Pfam" id="PF25158">
    <property type="entry name" value="ABCA11_C"/>
    <property type="match status" value="1"/>
</dbReference>
<name>A0A8J4CAM8_9CHLO</name>
<dbReference type="GO" id="GO:0016887">
    <property type="term" value="F:ATP hydrolysis activity"/>
    <property type="evidence" value="ECO:0007669"/>
    <property type="project" value="InterPro"/>
</dbReference>
<keyword evidence="3" id="KW-0813">Transport</keyword>
<keyword evidence="5" id="KW-0547">Nucleotide-binding</keyword>
<accession>A0A8J4CAM8</accession>
<evidence type="ECO:0000256" key="1">
    <source>
        <dbReference type="ARBA" id="ARBA00004141"/>
    </source>
</evidence>
<dbReference type="EMBL" id="BNCP01000014">
    <property type="protein sequence ID" value="GIL78966.1"/>
    <property type="molecule type" value="Genomic_DNA"/>
</dbReference>
<dbReference type="SUPFAM" id="SSF52540">
    <property type="entry name" value="P-loop containing nucleoside triphosphate hydrolases"/>
    <property type="match status" value="1"/>
</dbReference>
<comment type="caution">
    <text evidence="12">The sequence shown here is derived from an EMBL/GenBank/DDBJ whole genome shotgun (WGS) entry which is preliminary data.</text>
</comment>
<organism evidence="12 14">
    <name type="scientific">Volvox reticuliferus</name>
    <dbReference type="NCBI Taxonomy" id="1737510"/>
    <lineage>
        <taxon>Eukaryota</taxon>
        <taxon>Viridiplantae</taxon>
        <taxon>Chlorophyta</taxon>
        <taxon>core chlorophytes</taxon>
        <taxon>Chlorophyceae</taxon>
        <taxon>CS clade</taxon>
        <taxon>Chlamydomonadales</taxon>
        <taxon>Volvocaceae</taxon>
        <taxon>Volvox</taxon>
    </lineage>
</organism>
<dbReference type="FunFam" id="3.40.50.300:FF:000665">
    <property type="entry name" value="ABC transporter A family member 2"/>
    <property type="match status" value="1"/>
</dbReference>
<feature type="transmembrane region" description="Helical" evidence="10">
    <location>
        <begin position="324"/>
        <end position="348"/>
    </location>
</feature>
<evidence type="ECO:0000313" key="12">
    <source>
        <dbReference type="EMBL" id="GIL78966.1"/>
    </source>
</evidence>
<gene>
    <name evidence="12" type="ORF">Vretifemale_8361</name>
    <name evidence="13" type="ORF">Vretimale_187</name>
</gene>
<dbReference type="AlphaFoldDB" id="A0A8J4CAM8"/>
<keyword evidence="6" id="KW-0067">ATP-binding</keyword>
<dbReference type="Pfam" id="PF12698">
    <property type="entry name" value="ABC2_membrane_3"/>
    <property type="match status" value="1"/>
</dbReference>
<evidence type="ECO:0000256" key="7">
    <source>
        <dbReference type="ARBA" id="ARBA00022989"/>
    </source>
</evidence>
<dbReference type="InterPro" id="IPR056788">
    <property type="entry name" value="ABCA2/9/11_C"/>
</dbReference>
<evidence type="ECO:0000313" key="13">
    <source>
        <dbReference type="EMBL" id="GIL93820.1"/>
    </source>
</evidence>
<feature type="compositionally biased region" description="Polar residues" evidence="9">
    <location>
        <begin position="1097"/>
        <end position="1108"/>
    </location>
</feature>
<keyword evidence="14" id="KW-1185">Reference proteome</keyword>
<proteinExistence type="inferred from homology"/>
<dbReference type="InterPro" id="IPR027417">
    <property type="entry name" value="P-loop_NTPase"/>
</dbReference>
<evidence type="ECO:0000256" key="10">
    <source>
        <dbReference type="SAM" id="Phobius"/>
    </source>
</evidence>
<comment type="subcellular location">
    <subcellularLocation>
        <location evidence="1">Membrane</location>
        <topology evidence="1">Multi-pass membrane protein</topology>
    </subcellularLocation>
</comment>
<evidence type="ECO:0000256" key="4">
    <source>
        <dbReference type="ARBA" id="ARBA00022692"/>
    </source>
</evidence>
<dbReference type="Pfam" id="PF00005">
    <property type="entry name" value="ABC_tran"/>
    <property type="match status" value="1"/>
</dbReference>
<dbReference type="PANTHER" id="PTHR19229">
    <property type="entry name" value="ATP-BINDING CASSETTE TRANSPORTER SUBFAMILY A ABCA"/>
    <property type="match status" value="1"/>
</dbReference>
<dbReference type="PROSITE" id="PS00211">
    <property type="entry name" value="ABC_TRANSPORTER_1"/>
    <property type="match status" value="1"/>
</dbReference>
<feature type="domain" description="ABC transporter" evidence="11">
    <location>
        <begin position="582"/>
        <end position="838"/>
    </location>
</feature>
<dbReference type="EMBL" id="BNCQ01000001">
    <property type="protein sequence ID" value="GIL93820.1"/>
    <property type="molecule type" value="Genomic_DNA"/>
</dbReference>
<dbReference type="GO" id="GO:0005319">
    <property type="term" value="F:lipid transporter activity"/>
    <property type="evidence" value="ECO:0007669"/>
    <property type="project" value="TreeGrafter"/>
</dbReference>
<sequence>MGALASSWEAVVDFLFSFRNVQQFFVLYKKNALIAWRNRRATILRILAPLLFMILALVIDRAIQANTGSNSAFEDVPNPDSELILGIPQCSEDLYIGDKKGCVEVLYDPSPDTAVDAIMQAVQKNNPKPISVKGFTNRSVVQSFLLDNPESVLGAVHFEKSGSAIEGFIIQTNTTSKFFKGAYQHPNKFMQLPLQAAVHREIARYQLKNSGITNASSLAAALQFEAALKEFAHPTIATVTVLGQVLGPFVFAACMFSFVIQIGVVVGEKELGLKQALRTMGMSDSAYWLSWGAWEVTLAFFVAHSICIYGLILQFDPFLHNNYGLLFFLFFLFQLAMSSLALLLAAFIRRTQAPVYIGFTVFIVGWIMQAVVLSDVPYSPDYYNTANKAITIVFSLFPWDLLAKGFKDLGAATGGNNPGIDWNERSSYCSNIEDVDKQPVYDRRTTYKDFSCVLPLNTIYGILLALWGGYFVLAIYFDNIVPNEFGVRKPILYFLYPSYWFPSCSRVQNKLKTVRESINPGRGARMGNWPTPPPVSELDEDVIAEEDKMKALLQHRTDAGPGAMSLQEVGNAGGVQPPTNAVEVYALTKLYKGSMGCCGFSLKCCSCCDCCSCEKTEDFWAIKGSWFSIERGQLFCLLGPNGAGKTTTINCLTGAIPPTGGEALIYEEPISNPGGLDRIRAQMGVCPQFDILWNELNGAEHLSIYGHIKGLPRRKVASDVTTLLEKVKLTYAADQRAGTYSGGMKRRLSVAIALLGDPRIVYLDEPTTGMDPISRRYVWDIIQEAKTGRAIVLTTHSMEEADILGDRIAIMARGKLRCIGTSLRLKQRFGSGYTLSVSVISVVKSANGGGMSRTAAAGQQQGTPTATVTAVVETGMREMNDQNTPAAVERRVAAVKQFFQDRLGLAPIDESKAYTHYLVSRDKEPQLNGFLADLEAHRDSLGITDVQLSLTSLEEVFLNIARKAEMEAAAASGQAFVKHTMDDGSKLQIPLGAELVAHPTTKIMYQVRWGTDEAGRLVILDTSVAPPPPTSAPPPAMGPPSTGAVMPYGYRNGSSMAPPVPGAFVPTSMVADMPMAQPVPSPTLAAGLPQAGGRSSGRMQASLVSSWTEPPPSNMAGMAVPTYPGYNPSPVQSGN</sequence>
<evidence type="ECO:0000313" key="14">
    <source>
        <dbReference type="Proteomes" id="UP000747110"/>
    </source>
</evidence>
<dbReference type="InterPro" id="IPR013525">
    <property type="entry name" value="ABC2_TM"/>
</dbReference>
<evidence type="ECO:0000256" key="8">
    <source>
        <dbReference type="ARBA" id="ARBA00023136"/>
    </source>
</evidence>
<dbReference type="PANTHER" id="PTHR19229:SF205">
    <property type="entry name" value="ABC TRANSPORTER A FAMILY MEMBER 1-RELATED"/>
    <property type="match status" value="1"/>
</dbReference>
<evidence type="ECO:0000259" key="11">
    <source>
        <dbReference type="PROSITE" id="PS50893"/>
    </source>
</evidence>
<feature type="region of interest" description="Disordered" evidence="9">
    <location>
        <begin position="1082"/>
        <end position="1135"/>
    </location>
</feature>
<feature type="transmembrane region" description="Helical" evidence="10">
    <location>
        <begin position="288"/>
        <end position="312"/>
    </location>
</feature>
<dbReference type="InterPro" id="IPR003593">
    <property type="entry name" value="AAA+_ATPase"/>
</dbReference>
<dbReference type="InterPro" id="IPR003439">
    <property type="entry name" value="ABC_transporter-like_ATP-bd"/>
</dbReference>